<dbReference type="Proteomes" id="UP000177870">
    <property type="component" value="Chromosome"/>
</dbReference>
<keyword evidence="2" id="KW-0255">Endonuclease</keyword>
<dbReference type="RefSeq" id="WP_070392844.1">
    <property type="nucleotide sequence ID" value="NZ_CP017599.1"/>
</dbReference>
<keyword evidence="2" id="KW-0378">Hydrolase</keyword>
<feature type="domain" description="Restriction endonuclease type I HsdR N-terminal" evidence="1">
    <location>
        <begin position="107"/>
        <end position="173"/>
    </location>
</feature>
<dbReference type="OrthoDB" id="511707at2"/>
<reference evidence="3" key="1">
    <citation type="submission" date="2016-10" db="EMBL/GenBank/DDBJ databases">
        <title>Comparative genomics uncovers the prolific and rare metabolic potential of the cyanobacterial genus Moorea.</title>
        <authorList>
            <person name="Leao T."/>
            <person name="Castelao G."/>
            <person name="Korobeynikov A."/>
            <person name="Monroe E.A."/>
            <person name="Podell S."/>
            <person name="Glukhov E."/>
            <person name="Allen E."/>
            <person name="Gerwick W.H."/>
            <person name="Gerwick L."/>
        </authorList>
    </citation>
    <scope>NUCLEOTIDE SEQUENCE [LARGE SCALE GENOMIC DNA]</scope>
    <source>
        <strain evidence="3">PAL-8-15-08-1</strain>
    </source>
</reference>
<gene>
    <name evidence="2" type="ORF">BJP34_13795</name>
</gene>
<protein>
    <submittedName>
        <fullName evidence="2">Restriction endonuclease subunit R</fullName>
    </submittedName>
</protein>
<dbReference type="GO" id="GO:0009307">
    <property type="term" value="P:DNA restriction-modification system"/>
    <property type="evidence" value="ECO:0007669"/>
    <property type="project" value="UniProtKB-KW"/>
</dbReference>
<dbReference type="InterPro" id="IPR007409">
    <property type="entry name" value="Restrct_endonuc_type1_HsdR_N"/>
</dbReference>
<organism evidence="2 3">
    <name type="scientific">Moorena producens PAL-8-15-08-1</name>
    <dbReference type="NCBI Taxonomy" id="1458985"/>
    <lineage>
        <taxon>Bacteria</taxon>
        <taxon>Bacillati</taxon>
        <taxon>Cyanobacteriota</taxon>
        <taxon>Cyanophyceae</taxon>
        <taxon>Coleofasciculales</taxon>
        <taxon>Coleofasciculaceae</taxon>
        <taxon>Moorena</taxon>
    </lineage>
</organism>
<dbReference type="GO" id="GO:0003677">
    <property type="term" value="F:DNA binding"/>
    <property type="evidence" value="ECO:0007669"/>
    <property type="project" value="UniProtKB-KW"/>
</dbReference>
<sequence length="208" mass="24190">MVQTIPAKEITLRQLRHRFNLERTDDEQFFREWQDDLPELTEFEKQLLGQVKEEYLYLSESPLLEVILKMVIISPLLRLAGFYRHPFEITAEKEVKITSEDDGIIVSGRIDILIFKPELWVTVIEAKGTKYALAAGIPQVLAYMLANPNPEQPLLGFITNGNEFKFLKMTTTKPPKYAQSYTFALENKDDLYTVLRILKRINQLIQNL</sequence>
<dbReference type="EMBL" id="CP017599">
    <property type="protein sequence ID" value="AOX00382.1"/>
    <property type="molecule type" value="Genomic_DNA"/>
</dbReference>
<accession>A0A1D8TRU9</accession>
<keyword evidence="2" id="KW-0540">Nuclease</keyword>
<dbReference type="GO" id="GO:0009035">
    <property type="term" value="F:type I site-specific deoxyribonuclease activity"/>
    <property type="evidence" value="ECO:0007669"/>
    <property type="project" value="UniProtKB-EC"/>
</dbReference>
<evidence type="ECO:0000313" key="3">
    <source>
        <dbReference type="Proteomes" id="UP000177870"/>
    </source>
</evidence>
<proteinExistence type="predicted"/>
<name>A0A1D8TRU9_9CYAN</name>
<dbReference type="KEGG" id="mpro:BJP34_13795"/>
<dbReference type="Pfam" id="PF04313">
    <property type="entry name" value="HSDR_N"/>
    <property type="match status" value="1"/>
</dbReference>
<dbReference type="Gene3D" id="3.90.1570.30">
    <property type="match status" value="1"/>
</dbReference>
<dbReference type="GO" id="GO:0005524">
    <property type="term" value="F:ATP binding"/>
    <property type="evidence" value="ECO:0007669"/>
    <property type="project" value="UniProtKB-KW"/>
</dbReference>
<dbReference type="AlphaFoldDB" id="A0A1D8TRU9"/>
<evidence type="ECO:0000259" key="1">
    <source>
        <dbReference type="Pfam" id="PF04313"/>
    </source>
</evidence>
<dbReference type="STRING" id="1458985.BJP34_13795"/>
<evidence type="ECO:0000313" key="2">
    <source>
        <dbReference type="EMBL" id="AOX00382.1"/>
    </source>
</evidence>